<evidence type="ECO:0000313" key="2">
    <source>
        <dbReference type="Proteomes" id="UP000029669"/>
    </source>
</evidence>
<sequence>MIDLKTGEIIVNSDLILSPKLSLEEFKKTRYYTGQDEKMYMSIGGPHKIDGRDFYISLYFKDSFLKEVSLAMDSPLIKEWNNEPKRKEIHDEYLRSKGIKLERKWDEENYKADVAEFEWGKIVSDFDSKGYTSDILIIYK</sequence>
<organism evidence="1 2">
    <name type="scientific">Thermoanaerobacter kivui</name>
    <name type="common">Acetogenium kivui</name>
    <dbReference type="NCBI Taxonomy" id="2325"/>
    <lineage>
        <taxon>Bacteria</taxon>
        <taxon>Bacillati</taxon>
        <taxon>Bacillota</taxon>
        <taxon>Clostridia</taxon>
        <taxon>Thermoanaerobacterales</taxon>
        <taxon>Thermoanaerobacteraceae</taxon>
        <taxon>Thermoanaerobacter</taxon>
    </lineage>
</organism>
<protein>
    <submittedName>
        <fullName evidence="1">Uncharacterized protein</fullName>
    </submittedName>
</protein>
<dbReference type="Proteomes" id="UP000029669">
    <property type="component" value="Chromosome"/>
</dbReference>
<accession>A0A097AUT4</accession>
<dbReference type="OrthoDB" id="2872187at2"/>
<dbReference type="eggNOG" id="ENOG503320M">
    <property type="taxonomic scope" value="Bacteria"/>
</dbReference>
<dbReference type="KEGG" id="tki:TKV_c24380"/>
<dbReference type="EMBL" id="CP009170">
    <property type="protein sequence ID" value="AIS53556.1"/>
    <property type="molecule type" value="Genomic_DNA"/>
</dbReference>
<keyword evidence="2" id="KW-1185">Reference proteome</keyword>
<gene>
    <name evidence="1" type="ORF">TKV_c24380</name>
</gene>
<dbReference type="RefSeq" id="WP_049686113.1">
    <property type="nucleotide sequence ID" value="NZ_CP009170.1"/>
</dbReference>
<dbReference type="AlphaFoldDB" id="A0A097AUT4"/>
<proteinExistence type="predicted"/>
<name>A0A097AUT4_THEKI</name>
<dbReference type="STRING" id="2325.TKV_c24380"/>
<reference evidence="2" key="1">
    <citation type="journal article" date="2015" name="Genome Announc.">
        <title>Whole-Genome Sequences of 80 Environmental and Clinical Isolates of Burkholderia pseudomallei.</title>
        <authorList>
            <person name="Johnson S.L."/>
            <person name="Baker A.L."/>
            <person name="Chain P.S."/>
            <person name="Currie B.J."/>
            <person name="Daligault H.E."/>
            <person name="Davenport K.W."/>
            <person name="Davis C.B."/>
            <person name="Inglis T.J."/>
            <person name="Kaestli M."/>
            <person name="Koren S."/>
            <person name="Mayo M."/>
            <person name="Merritt A.J."/>
            <person name="Price E.P."/>
            <person name="Sarovich D.S."/>
            <person name="Warner J."/>
            <person name="Rosovitz M.J."/>
        </authorList>
    </citation>
    <scope>NUCLEOTIDE SEQUENCE [LARGE SCALE GENOMIC DNA]</scope>
    <source>
        <strain evidence="2">DSM 2030</strain>
    </source>
</reference>
<dbReference type="HOGENOM" id="CLU_152563_0_0_9"/>
<evidence type="ECO:0000313" key="1">
    <source>
        <dbReference type="EMBL" id="AIS53556.1"/>
    </source>
</evidence>